<evidence type="ECO:0000259" key="2">
    <source>
        <dbReference type="PROSITE" id="PS51186"/>
    </source>
</evidence>
<organism evidence="3 4">
    <name type="scientific">Brachybacterium epidermidis</name>
    <dbReference type="NCBI Taxonomy" id="2781983"/>
    <lineage>
        <taxon>Bacteria</taxon>
        <taxon>Bacillati</taxon>
        <taxon>Actinomycetota</taxon>
        <taxon>Actinomycetes</taxon>
        <taxon>Micrococcales</taxon>
        <taxon>Dermabacteraceae</taxon>
        <taxon>Brachybacterium</taxon>
    </lineage>
</organism>
<feature type="region of interest" description="Disordered" evidence="1">
    <location>
        <begin position="172"/>
        <end position="202"/>
    </location>
</feature>
<feature type="domain" description="N-acetyltransferase" evidence="2">
    <location>
        <begin position="7"/>
        <end position="176"/>
    </location>
</feature>
<reference evidence="3 4" key="1">
    <citation type="submission" date="2020-10" db="EMBL/GenBank/DDBJ databases">
        <title>Draft genome and description of Brachybacterium epidermidis sp nov.</title>
        <authorList>
            <person name="Boxberger M."/>
            <person name="La Scola B."/>
        </authorList>
    </citation>
    <scope>NUCLEOTIDE SEQUENCE [LARGE SCALE GENOMIC DNA]</scope>
    <source>
        <strain evidence="3 4">Marseille-Q2903</strain>
    </source>
</reference>
<keyword evidence="4" id="KW-1185">Reference proteome</keyword>
<dbReference type="RefSeq" id="WP_193866125.1">
    <property type="nucleotide sequence ID" value="NZ_JADEYR010000009.1"/>
</dbReference>
<dbReference type="PANTHER" id="PTHR43415:SF3">
    <property type="entry name" value="GNAT-FAMILY ACETYLTRANSFERASE"/>
    <property type="match status" value="1"/>
</dbReference>
<dbReference type="InterPro" id="IPR016181">
    <property type="entry name" value="Acyl_CoA_acyltransferase"/>
</dbReference>
<evidence type="ECO:0000256" key="1">
    <source>
        <dbReference type="SAM" id="MobiDB-lite"/>
    </source>
</evidence>
<comment type="caution">
    <text evidence="3">The sequence shown here is derived from an EMBL/GenBank/DDBJ whole genome shotgun (WGS) entry which is preliminary data.</text>
</comment>
<accession>A0ABR9W1P9</accession>
<sequence length="202" mass="21885">MHTIPAVALRPLTSADAAVLADWAADDTFGAHAGWTPGLAWDEHERFWLHRIIADPPPELLRLGVEHEGALIGYVDLYGTRADERELGYVIGPSTRWGQGLGKAAARAGLAYGFDSLALASIWAEALPLNAPSVRILEGIGMRHTGRGDEASFLGARSHYEQYRITREQYEKIRADPSTADARADPGTPAARRPQQNPTAPG</sequence>
<dbReference type="Proteomes" id="UP000644727">
    <property type="component" value="Unassembled WGS sequence"/>
</dbReference>
<dbReference type="Gene3D" id="3.40.630.30">
    <property type="match status" value="1"/>
</dbReference>
<dbReference type="Pfam" id="PF13302">
    <property type="entry name" value="Acetyltransf_3"/>
    <property type="match status" value="1"/>
</dbReference>
<gene>
    <name evidence="3" type="ORF">IOE58_09360</name>
</gene>
<name>A0ABR9W1P9_9MICO</name>
<proteinExistence type="predicted"/>
<dbReference type="SUPFAM" id="SSF55729">
    <property type="entry name" value="Acyl-CoA N-acyltransferases (Nat)"/>
    <property type="match status" value="1"/>
</dbReference>
<dbReference type="EMBL" id="JADEYR010000009">
    <property type="protein sequence ID" value="MBE9404381.1"/>
    <property type="molecule type" value="Genomic_DNA"/>
</dbReference>
<protein>
    <submittedName>
        <fullName evidence="3">GNAT family N-acetyltransferase</fullName>
    </submittedName>
</protein>
<dbReference type="InterPro" id="IPR000182">
    <property type="entry name" value="GNAT_dom"/>
</dbReference>
<dbReference type="PANTHER" id="PTHR43415">
    <property type="entry name" value="SPERMIDINE N(1)-ACETYLTRANSFERASE"/>
    <property type="match status" value="1"/>
</dbReference>
<dbReference type="PROSITE" id="PS51186">
    <property type="entry name" value="GNAT"/>
    <property type="match status" value="1"/>
</dbReference>
<evidence type="ECO:0000313" key="4">
    <source>
        <dbReference type="Proteomes" id="UP000644727"/>
    </source>
</evidence>
<evidence type="ECO:0000313" key="3">
    <source>
        <dbReference type="EMBL" id="MBE9404381.1"/>
    </source>
</evidence>